<keyword evidence="6 9" id="KW-0472">Membrane</keyword>
<evidence type="ECO:0000256" key="9">
    <source>
        <dbReference type="SAM" id="Phobius"/>
    </source>
</evidence>
<evidence type="ECO:0000256" key="3">
    <source>
        <dbReference type="ARBA" id="ARBA00022692"/>
    </source>
</evidence>
<feature type="transmembrane region" description="Helical" evidence="9">
    <location>
        <begin position="734"/>
        <end position="755"/>
    </location>
</feature>
<keyword evidence="2" id="KW-0716">Sensory transduction</keyword>
<dbReference type="GO" id="GO:0005549">
    <property type="term" value="F:odorant binding"/>
    <property type="evidence" value="ECO:0007669"/>
    <property type="project" value="InterPro"/>
</dbReference>
<dbReference type="GO" id="GO:0007165">
    <property type="term" value="P:signal transduction"/>
    <property type="evidence" value="ECO:0007669"/>
    <property type="project" value="UniProtKB-KW"/>
</dbReference>
<keyword evidence="5 9" id="KW-1133">Transmembrane helix</keyword>
<evidence type="ECO:0000256" key="1">
    <source>
        <dbReference type="ARBA" id="ARBA00004141"/>
    </source>
</evidence>
<feature type="transmembrane region" description="Helical" evidence="9">
    <location>
        <begin position="27"/>
        <end position="46"/>
    </location>
</feature>
<feature type="transmembrane region" description="Helical" evidence="9">
    <location>
        <begin position="1256"/>
        <end position="1274"/>
    </location>
</feature>
<feature type="transmembrane region" description="Helical" evidence="9">
    <location>
        <begin position="350"/>
        <end position="377"/>
    </location>
</feature>
<feature type="transmembrane region" description="Helical" evidence="9">
    <location>
        <begin position="897"/>
        <end position="920"/>
    </location>
</feature>
<dbReference type="STRING" id="471704.A0A195E016"/>
<feature type="transmembrane region" description="Helical" evidence="9">
    <location>
        <begin position="257"/>
        <end position="275"/>
    </location>
</feature>
<reference evidence="10 11" key="1">
    <citation type="submission" date="2015-09" db="EMBL/GenBank/DDBJ databases">
        <title>Trachymyrmex cornetzi WGS genome.</title>
        <authorList>
            <person name="Nygaard S."/>
            <person name="Hu H."/>
            <person name="Boomsma J."/>
            <person name="Zhang G."/>
        </authorList>
    </citation>
    <scope>NUCLEOTIDE SEQUENCE [LARGE SCALE GENOMIC DNA]</scope>
    <source>
        <strain evidence="10">Tcor2-1</strain>
        <tissue evidence="10">Whole body</tissue>
    </source>
</reference>
<protein>
    <submittedName>
        <fullName evidence="10">Putative odorant receptor 22c</fullName>
    </submittedName>
</protein>
<keyword evidence="11" id="KW-1185">Reference proteome</keyword>
<evidence type="ECO:0000256" key="2">
    <source>
        <dbReference type="ARBA" id="ARBA00022606"/>
    </source>
</evidence>
<feature type="transmembrane region" description="Helical" evidence="9">
    <location>
        <begin position="204"/>
        <end position="226"/>
    </location>
</feature>
<feature type="transmembrane region" description="Helical" evidence="9">
    <location>
        <begin position="627"/>
        <end position="649"/>
    </location>
</feature>
<feature type="transmembrane region" description="Helical" evidence="9">
    <location>
        <begin position="175"/>
        <end position="198"/>
    </location>
</feature>
<feature type="transmembrane region" description="Helical" evidence="9">
    <location>
        <begin position="564"/>
        <end position="587"/>
    </location>
</feature>
<evidence type="ECO:0000256" key="5">
    <source>
        <dbReference type="ARBA" id="ARBA00022989"/>
    </source>
</evidence>
<evidence type="ECO:0000256" key="6">
    <source>
        <dbReference type="ARBA" id="ARBA00023136"/>
    </source>
</evidence>
<feature type="transmembrane region" description="Helical" evidence="9">
    <location>
        <begin position="1314"/>
        <end position="1347"/>
    </location>
</feature>
<keyword evidence="7 10" id="KW-0675">Receptor</keyword>
<name>A0A195E016_9HYME</name>
<keyword evidence="8" id="KW-0807">Transducer</keyword>
<accession>A0A195E016</accession>
<evidence type="ECO:0000313" key="10">
    <source>
        <dbReference type="EMBL" id="KYN18451.1"/>
    </source>
</evidence>
<dbReference type="PANTHER" id="PTHR21137">
    <property type="entry name" value="ODORANT RECEPTOR"/>
    <property type="match status" value="1"/>
</dbReference>
<organism evidence="10 11">
    <name type="scientific">Trachymyrmex cornetzi</name>
    <dbReference type="NCBI Taxonomy" id="471704"/>
    <lineage>
        <taxon>Eukaryota</taxon>
        <taxon>Metazoa</taxon>
        <taxon>Ecdysozoa</taxon>
        <taxon>Arthropoda</taxon>
        <taxon>Hexapoda</taxon>
        <taxon>Insecta</taxon>
        <taxon>Pterygota</taxon>
        <taxon>Neoptera</taxon>
        <taxon>Endopterygota</taxon>
        <taxon>Hymenoptera</taxon>
        <taxon>Apocrita</taxon>
        <taxon>Aculeata</taxon>
        <taxon>Formicoidea</taxon>
        <taxon>Formicidae</taxon>
        <taxon>Myrmicinae</taxon>
        <taxon>Trachymyrmex</taxon>
    </lineage>
</organism>
<sequence length="1401" mass="161940">MSTVSPAVKIGLRLLGMWPDVSYSTTYWLSFMLSMLVIQYFQYLYIFEHLSMSELSNLVDGLPMTLDYSLTFFKLTSLWIQRRVFHQILTAMDNDWRECINMDKHLYMMTIKANIAHFISNVLLSVNATVALLYLSGDYIIRFVFLNEAQNHTLRQFPIKIQFPFETQQSPMFELLVVTISLHVMLHVSVLCILNGLVLTLVTIYTILYFIFLSQTIVTIFILLRFQYCIRMIVTSTVSPVLKIGLQLLGVWPDVSIPYWLIYICSILIIQYFQYRYVYEHFKISELSNLVDSLPASLDYSLTIFKIIILWIHRRVVYQLLAAMDNDWHECVDIDQHLYVMTIKANTSHFYANAMISVYIIVGVFYLLSGYVVHFVYEVEDYNNTLREFPIKVYFPFENQQSPIFELLALTLFLHVLLNTTTVSIVNALISTLSKSIADAAYESFWYDLPLNQRKILMFVIMRSQKQLMITAGRITSLSLTTFTSYYQYRYVLEHSKISELSDFVDGLSAALSFSLIILKVTSIWIHRGVLHQLLAAMDNDWHECVDSDQHLYVMTIKANISHFYSNVMISINILAAVTYFSGGYAIRFVYQSGDYNNTLRQFPVKVLFPLKAQQSPLFELLAVTQFLLMLFNSYMLSVINALISTLVLHVSGQIDILCQEFKTISAKTLPYKTFTSMLGILIERHNRVFWFSDNIENLFSFIALMQVIWNTLVICGLVFIIIISFHIETGLSVIIKSVFSYLAVIAEIFILCFAGEYLNLKSKSIADAAYESLWYDLSSNNKKTIPFIILRSHKQLVITAGKITNLSLETFTSYFQYRYVFEHFKISELSNLVDSLPAALDYSLTIFKVTSLWIHRRVIHQLLTAMDKDWRECVNIDHHLYVMTIKANTSHFCSNIMFGINTIASVSYLLSGYAIRFVYLSGDYNDTLRQLPIKVQFPFETQQSPIFELLVVILLLHVMLNSCTLSILNALISTLVFHVSGQIDILCQEFKNLSAKILPYKTSTSTLAILIERHNRIFLFSDKIEKLFSFIALMQVIWNTFIICSLGFIIIISLYVETGVITIIKTIFTYLAVIVEVFILCFAGEYLNFKYFQYQYVFEHFKISELSNLVDSLPAALDYSLTMIKVVTLWIHRRKSIINAAYELSWYDIPSHQSKMLILIIMRSQKQLTISAGKMMDLSFETYTNVIKKFEFSNLIDGLSLTLDYSLTFVKLASLWIHRRVFHKILAAMDNDWRECINIDEHLNMMTIKATVSHFYSNAMLSFNGAAAVLYVLGDYAIRFVYTAKDYNDTLRQLPIKVLLPFETEQSPIFELLVVIMFLHIILVSLLVAVLNGLILLINTLAAAFYAIESLIRFAKDENDPHESKFDLLLKMKLLFKVNEPPSLRLWQDPGVSSPSLLWF</sequence>
<feature type="transmembrane region" description="Helical" evidence="9">
    <location>
        <begin position="115"/>
        <end position="135"/>
    </location>
</feature>
<feature type="transmembrane region" description="Helical" evidence="9">
    <location>
        <begin position="1028"/>
        <end position="1056"/>
    </location>
</feature>
<evidence type="ECO:0000256" key="7">
    <source>
        <dbReference type="ARBA" id="ARBA00023170"/>
    </source>
</evidence>
<gene>
    <name evidence="10" type="ORF">ALC57_09131</name>
</gene>
<evidence type="ECO:0000313" key="11">
    <source>
        <dbReference type="Proteomes" id="UP000078492"/>
    </source>
</evidence>
<keyword evidence="3 9" id="KW-0812">Transmembrane</keyword>
<dbReference type="Pfam" id="PF02949">
    <property type="entry name" value="7tm_6"/>
    <property type="match status" value="4"/>
</dbReference>
<feature type="transmembrane region" description="Helical" evidence="9">
    <location>
        <begin position="1068"/>
        <end position="1088"/>
    </location>
</feature>
<comment type="subcellular location">
    <subcellularLocation>
        <location evidence="1">Membrane</location>
        <topology evidence="1">Multi-pass membrane protein</topology>
    </subcellularLocation>
</comment>
<dbReference type="EMBL" id="KQ979955">
    <property type="protein sequence ID" value="KYN18451.1"/>
    <property type="molecule type" value="Genomic_DNA"/>
</dbReference>
<proteinExistence type="predicted"/>
<feature type="transmembrane region" description="Helical" evidence="9">
    <location>
        <begin position="708"/>
        <end position="728"/>
    </location>
</feature>
<feature type="transmembrane region" description="Helical" evidence="9">
    <location>
        <begin position="950"/>
        <end position="973"/>
    </location>
</feature>
<evidence type="ECO:0000256" key="8">
    <source>
        <dbReference type="ARBA" id="ARBA00023224"/>
    </source>
</evidence>
<keyword evidence="4" id="KW-0552">Olfaction</keyword>
<dbReference type="PANTHER" id="PTHR21137:SF42">
    <property type="entry name" value="ODORANT RECEPTOR 83A"/>
    <property type="match status" value="1"/>
</dbReference>
<dbReference type="GO" id="GO:0004984">
    <property type="term" value="F:olfactory receptor activity"/>
    <property type="evidence" value="ECO:0007669"/>
    <property type="project" value="InterPro"/>
</dbReference>
<dbReference type="InterPro" id="IPR004117">
    <property type="entry name" value="7tm6_olfct_rcpt"/>
</dbReference>
<evidence type="ECO:0000256" key="4">
    <source>
        <dbReference type="ARBA" id="ARBA00022725"/>
    </source>
</evidence>
<dbReference type="Proteomes" id="UP000078492">
    <property type="component" value="Unassembled WGS sequence"/>
</dbReference>
<dbReference type="GO" id="GO:0005886">
    <property type="term" value="C:plasma membrane"/>
    <property type="evidence" value="ECO:0007669"/>
    <property type="project" value="UniProtKB-SubCell"/>
</dbReference>
<feature type="transmembrane region" description="Helical" evidence="9">
    <location>
        <begin position="407"/>
        <end position="430"/>
    </location>
</feature>